<keyword evidence="4" id="KW-0408">Iron</keyword>
<dbReference type="InterPro" id="IPR017896">
    <property type="entry name" value="4Fe4S_Fe-S-bd"/>
</dbReference>
<reference evidence="14 15" key="1">
    <citation type="submission" date="2019-07" db="EMBL/GenBank/DDBJ databases">
        <title>Aquicoccus porphyridii gen. nov., sp. nov., isolated from a small marine red alga, Porphyridium marinum.</title>
        <authorList>
            <person name="Liu L."/>
        </authorList>
    </citation>
    <scope>NUCLEOTIDE SEQUENCE [LARGE SCALE GENOMIC DNA]</scope>
    <source>
        <strain evidence="14 15">L1 8-17</strain>
    </source>
</reference>
<evidence type="ECO:0000259" key="13">
    <source>
        <dbReference type="PROSITE" id="PS51379"/>
    </source>
</evidence>
<dbReference type="PROSITE" id="PS00198">
    <property type="entry name" value="4FE4S_FER_1"/>
    <property type="match status" value="1"/>
</dbReference>
<dbReference type="InterPro" id="IPR017900">
    <property type="entry name" value="4Fe4S_Fe_S_CS"/>
</dbReference>
<dbReference type="PANTHER" id="PTHR43073:SF2">
    <property type="entry name" value="DIHYDROPYRIMIDINE DEHYDROGENASE [NADP(+)]"/>
    <property type="match status" value="1"/>
</dbReference>
<keyword evidence="3 14" id="KW-0560">Oxidoreductase</keyword>
<dbReference type="NCBIfam" id="NF006183">
    <property type="entry name" value="PRK08318.1"/>
    <property type="match status" value="1"/>
</dbReference>
<evidence type="ECO:0000256" key="1">
    <source>
        <dbReference type="ARBA" id="ARBA00010804"/>
    </source>
</evidence>
<dbReference type="GO" id="GO:0046872">
    <property type="term" value="F:metal ion binding"/>
    <property type="evidence" value="ECO:0007669"/>
    <property type="project" value="UniProtKB-KW"/>
</dbReference>
<dbReference type="PANTHER" id="PTHR43073">
    <property type="entry name" value="DIHYDROPYRIMIDINE DEHYDROGENASE [NADP(+)]"/>
    <property type="match status" value="1"/>
</dbReference>
<protein>
    <recommendedName>
        <fullName evidence="12">dihydrouracil dehydrogenase (NAD(+))</fullName>
        <ecNumber evidence="12">1.3.1.1</ecNumber>
    </recommendedName>
    <alternativeName>
        <fullName evidence="7">Dihydrothymine dehydrogenase</fullName>
    </alternativeName>
    <alternativeName>
        <fullName evidence="6">Dihydrouracil dehydrogenase</fullName>
    </alternativeName>
</protein>
<organism evidence="14 15">
    <name type="scientific">Aquicoccus porphyridii</name>
    <dbReference type="NCBI Taxonomy" id="1852029"/>
    <lineage>
        <taxon>Bacteria</taxon>
        <taxon>Pseudomonadati</taxon>
        <taxon>Pseudomonadota</taxon>
        <taxon>Alphaproteobacteria</taxon>
        <taxon>Rhodobacterales</taxon>
        <taxon>Paracoccaceae</taxon>
        <taxon>Aquicoccus</taxon>
    </lineage>
</organism>
<evidence type="ECO:0000256" key="6">
    <source>
        <dbReference type="ARBA" id="ARBA00030119"/>
    </source>
</evidence>
<comment type="catalytic activity">
    <reaction evidence="9">
        <text>5,6-dihydrouracil + NAD(+) = uracil + NADH + H(+)</text>
        <dbReference type="Rhea" id="RHEA:20189"/>
        <dbReference type="ChEBI" id="CHEBI:15378"/>
        <dbReference type="ChEBI" id="CHEBI:15901"/>
        <dbReference type="ChEBI" id="CHEBI:17568"/>
        <dbReference type="ChEBI" id="CHEBI:57540"/>
        <dbReference type="ChEBI" id="CHEBI:57945"/>
        <dbReference type="EC" id="1.3.1.1"/>
    </reaction>
</comment>
<evidence type="ECO:0000256" key="9">
    <source>
        <dbReference type="ARBA" id="ARBA00048792"/>
    </source>
</evidence>
<dbReference type="GO" id="GO:0005737">
    <property type="term" value="C:cytoplasm"/>
    <property type="evidence" value="ECO:0007669"/>
    <property type="project" value="InterPro"/>
</dbReference>
<evidence type="ECO:0000256" key="5">
    <source>
        <dbReference type="ARBA" id="ARBA00023014"/>
    </source>
</evidence>
<comment type="subunit">
    <text evidence="11">Heterotetramer of 2 PreA and 2 PreT subunits.</text>
</comment>
<dbReference type="Proteomes" id="UP000325291">
    <property type="component" value="Unassembled WGS sequence"/>
</dbReference>
<accession>A0A5A9ZVZ4</accession>
<name>A0A5A9ZVZ4_9RHOB</name>
<dbReference type="RefSeq" id="WP_111361893.1">
    <property type="nucleotide sequence ID" value="NZ_VINQ01000001.1"/>
</dbReference>
<gene>
    <name evidence="14" type="primary">preA</name>
    <name evidence="14" type="ORF">FLO80_02655</name>
</gene>
<dbReference type="InterPro" id="IPR005720">
    <property type="entry name" value="Dihydroorotate_DH_cat"/>
</dbReference>
<dbReference type="Gene3D" id="3.30.70.20">
    <property type="match status" value="1"/>
</dbReference>
<comment type="similarity">
    <text evidence="1">Belongs to the dihydropyrimidine dehydrogenase family.</text>
</comment>
<evidence type="ECO:0000256" key="8">
    <source>
        <dbReference type="ARBA" id="ARBA00047685"/>
    </source>
</evidence>
<dbReference type="SUPFAM" id="SSF54862">
    <property type="entry name" value="4Fe-4S ferredoxins"/>
    <property type="match status" value="1"/>
</dbReference>
<evidence type="ECO:0000256" key="7">
    <source>
        <dbReference type="ARBA" id="ARBA00032722"/>
    </source>
</evidence>
<evidence type="ECO:0000256" key="12">
    <source>
        <dbReference type="ARBA" id="ARBA00049728"/>
    </source>
</evidence>
<keyword evidence="2" id="KW-0479">Metal-binding</keyword>
<comment type="catalytic activity">
    <reaction evidence="8">
        <text>5,6-dihydrothymine + NAD(+) = thymine + NADH + H(+)</text>
        <dbReference type="Rhea" id="RHEA:28791"/>
        <dbReference type="ChEBI" id="CHEBI:15378"/>
        <dbReference type="ChEBI" id="CHEBI:17821"/>
        <dbReference type="ChEBI" id="CHEBI:27468"/>
        <dbReference type="ChEBI" id="CHEBI:57540"/>
        <dbReference type="ChEBI" id="CHEBI:57945"/>
        <dbReference type="EC" id="1.3.1.1"/>
    </reaction>
</comment>
<dbReference type="AlphaFoldDB" id="A0A5A9ZVZ4"/>
<dbReference type="InterPro" id="IPR013785">
    <property type="entry name" value="Aldolase_TIM"/>
</dbReference>
<sequence>MADLTTNFLGITTPNPFWLASAPPTDKEYNVRRAFEAGWGGVVWKTLGEEGPPIVNVNGPRYGAVWGADRRLLALNNIELITDRPLQTNLDEIARVKKDYPDRAIIVSLMVPCTEESWKAILPRVAETGADGIELNFGCPHGMSERGMGSAVGQVPEYIEMVTRWCKENYDKPVIVKLTPNITDIRYPARAAKAGGADAVSLINTVSSITSVDLDDFCPEPAIDGKGSHGGLCGPAVKPMALNMVAEIARDAETAGLPISGIGGVTTWRDAAEFMALGAGNVQVCTAAMTYGFKVVQEMISGLSDWMDQKGYESTDQFIGKAVPNVTDWQYLNLNFVTKARIDQESCIKCGRCYAACEDTSHQAIWMKEGRVFEVNDAECVACNLCINVCPVEDCITMERMEAGQTDPRTGRVVSDDYANWTMHPNNPAAQAAE</sequence>
<evidence type="ECO:0000313" key="14">
    <source>
        <dbReference type="EMBL" id="KAA0921086.1"/>
    </source>
</evidence>
<keyword evidence="5" id="KW-0411">Iron-sulfur</keyword>
<feature type="domain" description="4Fe-4S ferredoxin-type" evidence="13">
    <location>
        <begin position="371"/>
        <end position="401"/>
    </location>
</feature>
<evidence type="ECO:0000256" key="11">
    <source>
        <dbReference type="ARBA" id="ARBA00049714"/>
    </source>
</evidence>
<dbReference type="FunFam" id="3.20.20.70:FF:000027">
    <property type="entry name" value="Dihydropyrimidine dehydrogenase [NADP(+)]"/>
    <property type="match status" value="1"/>
</dbReference>
<proteinExistence type="inferred from homology"/>
<dbReference type="EC" id="1.3.1.1" evidence="12"/>
<keyword evidence="15" id="KW-1185">Reference proteome</keyword>
<feature type="domain" description="4Fe-4S ferredoxin-type" evidence="13">
    <location>
        <begin position="338"/>
        <end position="370"/>
    </location>
</feature>
<dbReference type="SUPFAM" id="SSF51395">
    <property type="entry name" value="FMN-linked oxidoreductases"/>
    <property type="match status" value="1"/>
</dbReference>
<evidence type="ECO:0000256" key="4">
    <source>
        <dbReference type="ARBA" id="ARBA00023004"/>
    </source>
</evidence>
<comment type="function">
    <text evidence="10">Involved in pyrimidine base degradation. Catalyzes physiologically the reduction of uracil to 5,6-dihydrouracil (DHU) by using NADH as a specific cosubstrate. It also catalyzes the reverse reaction and the reduction of thymine to 5,6-dihydrothymine (DHT).</text>
</comment>
<comment type="caution">
    <text evidence="14">The sequence shown here is derived from an EMBL/GenBank/DDBJ whole genome shotgun (WGS) entry which is preliminary data.</text>
</comment>
<dbReference type="Gene3D" id="3.20.20.70">
    <property type="entry name" value="Aldolase class I"/>
    <property type="match status" value="1"/>
</dbReference>
<dbReference type="PROSITE" id="PS51379">
    <property type="entry name" value="4FE4S_FER_2"/>
    <property type="match status" value="2"/>
</dbReference>
<evidence type="ECO:0000256" key="3">
    <source>
        <dbReference type="ARBA" id="ARBA00023002"/>
    </source>
</evidence>
<dbReference type="CDD" id="cd02940">
    <property type="entry name" value="DHPD_FMN"/>
    <property type="match status" value="1"/>
</dbReference>
<evidence type="ECO:0000256" key="10">
    <source>
        <dbReference type="ARBA" id="ARBA00049578"/>
    </source>
</evidence>
<dbReference type="EMBL" id="VINQ01000001">
    <property type="protein sequence ID" value="KAA0921086.1"/>
    <property type="molecule type" value="Genomic_DNA"/>
</dbReference>
<dbReference type="GO" id="GO:0004159">
    <property type="term" value="F:dihydropyrimidine dehydrogenase (NAD+) activity"/>
    <property type="evidence" value="ECO:0007669"/>
    <property type="project" value="UniProtKB-EC"/>
</dbReference>
<dbReference type="GO" id="GO:0051536">
    <property type="term" value="F:iron-sulfur cluster binding"/>
    <property type="evidence" value="ECO:0007669"/>
    <property type="project" value="UniProtKB-KW"/>
</dbReference>
<evidence type="ECO:0000256" key="2">
    <source>
        <dbReference type="ARBA" id="ARBA00022723"/>
    </source>
</evidence>
<dbReference type="Pfam" id="PF14697">
    <property type="entry name" value="Fer4_21"/>
    <property type="match status" value="1"/>
</dbReference>
<evidence type="ECO:0000313" key="15">
    <source>
        <dbReference type="Proteomes" id="UP000325291"/>
    </source>
</evidence>
<dbReference type="Pfam" id="PF01180">
    <property type="entry name" value="DHO_dh"/>
    <property type="match status" value="1"/>
</dbReference>